<dbReference type="Pfam" id="PF00579">
    <property type="entry name" value="tRNA-synt_1b"/>
    <property type="match status" value="1"/>
</dbReference>
<evidence type="ECO:0000313" key="8">
    <source>
        <dbReference type="EMBL" id="CAI9772403.1"/>
    </source>
</evidence>
<comment type="similarity">
    <text evidence="7">Belongs to the class-I aminoacyl-tRNA synthetase family.</text>
</comment>
<dbReference type="GO" id="GO:0006418">
    <property type="term" value="P:tRNA aminoacylation for protein translation"/>
    <property type="evidence" value="ECO:0007669"/>
    <property type="project" value="InterPro"/>
</dbReference>
<dbReference type="Proteomes" id="UP000834106">
    <property type="component" value="Chromosome 12"/>
</dbReference>
<keyword evidence="4 7" id="KW-0648">Protein biosynthesis</keyword>
<evidence type="ECO:0000256" key="7">
    <source>
        <dbReference type="RuleBase" id="RU363036"/>
    </source>
</evidence>
<dbReference type="SUPFAM" id="SSF52374">
    <property type="entry name" value="Nucleotidylyl transferase"/>
    <property type="match status" value="1"/>
</dbReference>
<dbReference type="InterPro" id="IPR002305">
    <property type="entry name" value="aa-tRNA-synth_Ic"/>
</dbReference>
<name>A0AAD1ZMA3_9LAMI</name>
<dbReference type="InterPro" id="IPR024088">
    <property type="entry name" value="Tyr-tRNA-ligase_bac-type"/>
</dbReference>
<keyword evidence="5 7" id="KW-0030">Aminoacyl-tRNA synthetase</keyword>
<sequence>MCGGGVTFVANYLPLPHSSSFRRHPYLWRLSLCYSSTQFVQESTDGDVADVRNRLNVVNILKERGFLESLTSDSLRTTCSDPSLPTIRVYRGFNPTSKSLHLGNLLGIIVLSWFLRCGHRVVALVGGATGRVGDPSGKSFERPELDLLALDRNVSGF</sequence>
<keyword evidence="2 7" id="KW-0547">Nucleotide-binding</keyword>
<reference evidence="8" key="1">
    <citation type="submission" date="2023-05" db="EMBL/GenBank/DDBJ databases">
        <authorList>
            <person name="Huff M."/>
        </authorList>
    </citation>
    <scope>NUCLEOTIDE SEQUENCE</scope>
</reference>
<evidence type="ECO:0008006" key="10">
    <source>
        <dbReference type="Google" id="ProtNLM"/>
    </source>
</evidence>
<organism evidence="8 9">
    <name type="scientific">Fraxinus pennsylvanica</name>
    <dbReference type="NCBI Taxonomy" id="56036"/>
    <lineage>
        <taxon>Eukaryota</taxon>
        <taxon>Viridiplantae</taxon>
        <taxon>Streptophyta</taxon>
        <taxon>Embryophyta</taxon>
        <taxon>Tracheophyta</taxon>
        <taxon>Spermatophyta</taxon>
        <taxon>Magnoliopsida</taxon>
        <taxon>eudicotyledons</taxon>
        <taxon>Gunneridae</taxon>
        <taxon>Pentapetalae</taxon>
        <taxon>asterids</taxon>
        <taxon>lamiids</taxon>
        <taxon>Lamiales</taxon>
        <taxon>Oleaceae</taxon>
        <taxon>Oleeae</taxon>
        <taxon>Fraxinus</taxon>
    </lineage>
</organism>
<dbReference type="AlphaFoldDB" id="A0AAD1ZMA3"/>
<evidence type="ECO:0000256" key="3">
    <source>
        <dbReference type="ARBA" id="ARBA00022840"/>
    </source>
</evidence>
<dbReference type="GO" id="GO:0005524">
    <property type="term" value="F:ATP binding"/>
    <property type="evidence" value="ECO:0007669"/>
    <property type="project" value="UniProtKB-KW"/>
</dbReference>
<dbReference type="GO" id="GO:0004831">
    <property type="term" value="F:tyrosine-tRNA ligase activity"/>
    <property type="evidence" value="ECO:0007669"/>
    <property type="project" value="UniProtKB-EC"/>
</dbReference>
<proteinExistence type="inferred from homology"/>
<comment type="catalytic activity">
    <reaction evidence="6">
        <text>tRNA(Tyr) + L-tyrosine + ATP = L-tyrosyl-tRNA(Tyr) + AMP + diphosphate + H(+)</text>
        <dbReference type="Rhea" id="RHEA:10220"/>
        <dbReference type="Rhea" id="RHEA-COMP:9706"/>
        <dbReference type="Rhea" id="RHEA-COMP:9707"/>
        <dbReference type="ChEBI" id="CHEBI:15378"/>
        <dbReference type="ChEBI" id="CHEBI:30616"/>
        <dbReference type="ChEBI" id="CHEBI:33019"/>
        <dbReference type="ChEBI" id="CHEBI:58315"/>
        <dbReference type="ChEBI" id="CHEBI:78442"/>
        <dbReference type="ChEBI" id="CHEBI:78536"/>
        <dbReference type="ChEBI" id="CHEBI:456215"/>
        <dbReference type="EC" id="6.1.1.1"/>
    </reaction>
</comment>
<dbReference type="InterPro" id="IPR001412">
    <property type="entry name" value="aa-tRNA-synth_I_CS"/>
</dbReference>
<dbReference type="InterPro" id="IPR014729">
    <property type="entry name" value="Rossmann-like_a/b/a_fold"/>
</dbReference>
<evidence type="ECO:0000313" key="9">
    <source>
        <dbReference type="Proteomes" id="UP000834106"/>
    </source>
</evidence>
<dbReference type="Gene3D" id="3.40.50.620">
    <property type="entry name" value="HUPs"/>
    <property type="match status" value="1"/>
</dbReference>
<evidence type="ECO:0000256" key="4">
    <source>
        <dbReference type="ARBA" id="ARBA00022917"/>
    </source>
</evidence>
<keyword evidence="9" id="KW-1185">Reference proteome</keyword>
<keyword evidence="1 7" id="KW-0436">Ligase</keyword>
<gene>
    <name evidence="8" type="ORF">FPE_LOCUS19833</name>
</gene>
<dbReference type="GO" id="GO:0005829">
    <property type="term" value="C:cytosol"/>
    <property type="evidence" value="ECO:0007669"/>
    <property type="project" value="TreeGrafter"/>
</dbReference>
<accession>A0AAD1ZMA3</accession>
<dbReference type="GO" id="GO:0009570">
    <property type="term" value="C:chloroplast stroma"/>
    <property type="evidence" value="ECO:0007669"/>
    <property type="project" value="TreeGrafter"/>
</dbReference>
<dbReference type="PANTHER" id="PTHR11766:SF0">
    <property type="entry name" value="TYROSINE--TRNA LIGASE, MITOCHONDRIAL"/>
    <property type="match status" value="1"/>
</dbReference>
<evidence type="ECO:0000256" key="6">
    <source>
        <dbReference type="ARBA" id="ARBA00048248"/>
    </source>
</evidence>
<evidence type="ECO:0000256" key="2">
    <source>
        <dbReference type="ARBA" id="ARBA00022741"/>
    </source>
</evidence>
<evidence type="ECO:0000256" key="1">
    <source>
        <dbReference type="ARBA" id="ARBA00022598"/>
    </source>
</evidence>
<dbReference type="PROSITE" id="PS00178">
    <property type="entry name" value="AA_TRNA_LIGASE_I"/>
    <property type="match status" value="1"/>
</dbReference>
<dbReference type="GO" id="GO:0048608">
    <property type="term" value="P:reproductive structure development"/>
    <property type="evidence" value="ECO:0007669"/>
    <property type="project" value="UniProtKB-ARBA"/>
</dbReference>
<dbReference type="EMBL" id="OU503047">
    <property type="protein sequence ID" value="CAI9772403.1"/>
    <property type="molecule type" value="Genomic_DNA"/>
</dbReference>
<keyword evidence="3 7" id="KW-0067">ATP-binding</keyword>
<dbReference type="PANTHER" id="PTHR11766">
    <property type="entry name" value="TYROSYL-TRNA SYNTHETASE"/>
    <property type="match status" value="1"/>
</dbReference>
<evidence type="ECO:0000256" key="5">
    <source>
        <dbReference type="ARBA" id="ARBA00023146"/>
    </source>
</evidence>
<dbReference type="GO" id="GO:0005739">
    <property type="term" value="C:mitochondrion"/>
    <property type="evidence" value="ECO:0007669"/>
    <property type="project" value="TreeGrafter"/>
</dbReference>
<dbReference type="GO" id="GO:0009791">
    <property type="term" value="P:post-embryonic development"/>
    <property type="evidence" value="ECO:0007669"/>
    <property type="project" value="UniProtKB-ARBA"/>
</dbReference>
<protein>
    <recommendedName>
        <fullName evidence="10">Tyrosyl-tRNA synthetase</fullName>
    </recommendedName>
</protein>